<dbReference type="InterPro" id="IPR000387">
    <property type="entry name" value="Tyr_Pase_dom"/>
</dbReference>
<reference evidence="14" key="1">
    <citation type="submission" date="2021-05" db="EMBL/GenBank/DDBJ databases">
        <authorList>
            <person name="Tigano A."/>
        </authorList>
    </citation>
    <scope>NUCLEOTIDE SEQUENCE</scope>
</reference>
<dbReference type="SMART" id="SM00404">
    <property type="entry name" value="PTPc_motif"/>
    <property type="match status" value="1"/>
</dbReference>
<dbReference type="Pfam" id="PF00102">
    <property type="entry name" value="Y_phosphatase"/>
    <property type="match status" value="1"/>
</dbReference>
<evidence type="ECO:0000256" key="4">
    <source>
        <dbReference type="ARBA" id="ARBA00022729"/>
    </source>
</evidence>
<evidence type="ECO:0000256" key="7">
    <source>
        <dbReference type="ARBA" id="ARBA00022989"/>
    </source>
</evidence>
<comment type="subcellular location">
    <subcellularLocation>
        <location evidence="1">Membrane</location>
        <topology evidence="1">Single-pass type I membrane protein</topology>
    </subcellularLocation>
</comment>
<dbReference type="PROSITE" id="PS50056">
    <property type="entry name" value="TYR_PHOSPHATASE_2"/>
    <property type="match status" value="1"/>
</dbReference>
<dbReference type="InterPro" id="IPR050348">
    <property type="entry name" value="Protein-Tyr_Phosphatase"/>
</dbReference>
<keyword evidence="6" id="KW-0904">Protein phosphatase</keyword>
<evidence type="ECO:0000256" key="1">
    <source>
        <dbReference type="ARBA" id="ARBA00004479"/>
    </source>
</evidence>
<dbReference type="SUPFAM" id="SSF52799">
    <property type="entry name" value="(Phosphotyrosine protein) phosphatases II"/>
    <property type="match status" value="1"/>
</dbReference>
<keyword evidence="8" id="KW-0472">Membrane</keyword>
<comment type="catalytic activity">
    <reaction evidence="10">
        <text>O-phospho-L-tyrosyl-[protein] + H2O = L-tyrosyl-[protein] + phosphate</text>
        <dbReference type="Rhea" id="RHEA:10684"/>
        <dbReference type="Rhea" id="RHEA-COMP:10136"/>
        <dbReference type="Rhea" id="RHEA-COMP:20101"/>
        <dbReference type="ChEBI" id="CHEBI:15377"/>
        <dbReference type="ChEBI" id="CHEBI:43474"/>
        <dbReference type="ChEBI" id="CHEBI:46858"/>
        <dbReference type="ChEBI" id="CHEBI:61978"/>
        <dbReference type="EC" id="3.1.3.48"/>
    </reaction>
</comment>
<feature type="compositionally biased region" description="Polar residues" evidence="11">
    <location>
        <begin position="304"/>
        <end position="313"/>
    </location>
</feature>
<dbReference type="OrthoDB" id="8609993at2759"/>
<feature type="compositionally biased region" description="Polar residues" evidence="11">
    <location>
        <begin position="324"/>
        <end position="346"/>
    </location>
</feature>
<dbReference type="InterPro" id="IPR016130">
    <property type="entry name" value="Tyr_Pase_AS"/>
</dbReference>
<dbReference type="PROSITE" id="PS00383">
    <property type="entry name" value="TYR_PHOSPHATASE_1"/>
    <property type="match status" value="1"/>
</dbReference>
<dbReference type="Gene3D" id="3.90.190.10">
    <property type="entry name" value="Protein tyrosine phosphatase superfamily"/>
    <property type="match status" value="1"/>
</dbReference>
<proteinExistence type="predicted"/>
<evidence type="ECO:0000256" key="3">
    <source>
        <dbReference type="ARBA" id="ARBA00022692"/>
    </source>
</evidence>
<keyword evidence="3" id="KW-0812">Transmembrane</keyword>
<dbReference type="GO" id="GO:0004725">
    <property type="term" value="F:protein tyrosine phosphatase activity"/>
    <property type="evidence" value="ECO:0007669"/>
    <property type="project" value="UniProtKB-EC"/>
</dbReference>
<accession>A0A8S4BXL1</accession>
<dbReference type="PRINTS" id="PR00700">
    <property type="entry name" value="PRTYPHPHTASE"/>
</dbReference>
<dbReference type="Proteomes" id="UP000677803">
    <property type="component" value="Unassembled WGS sequence"/>
</dbReference>
<evidence type="ECO:0000259" key="12">
    <source>
        <dbReference type="PROSITE" id="PS50055"/>
    </source>
</evidence>
<evidence type="ECO:0000256" key="2">
    <source>
        <dbReference type="ARBA" id="ARBA00013064"/>
    </source>
</evidence>
<organism evidence="14 15">
    <name type="scientific">Menidia menidia</name>
    <name type="common">Atlantic silverside</name>
    <dbReference type="NCBI Taxonomy" id="238744"/>
    <lineage>
        <taxon>Eukaryota</taxon>
        <taxon>Metazoa</taxon>
        <taxon>Chordata</taxon>
        <taxon>Craniata</taxon>
        <taxon>Vertebrata</taxon>
        <taxon>Euteleostomi</taxon>
        <taxon>Actinopterygii</taxon>
        <taxon>Neopterygii</taxon>
        <taxon>Teleostei</taxon>
        <taxon>Neoteleostei</taxon>
        <taxon>Acanthomorphata</taxon>
        <taxon>Ovalentaria</taxon>
        <taxon>Atherinomorphae</taxon>
        <taxon>Atheriniformes</taxon>
        <taxon>Atherinopsidae</taxon>
        <taxon>Menidiinae</taxon>
        <taxon>Menidia</taxon>
    </lineage>
</organism>
<evidence type="ECO:0000256" key="8">
    <source>
        <dbReference type="ARBA" id="ARBA00023136"/>
    </source>
</evidence>
<dbReference type="PROSITE" id="PS50055">
    <property type="entry name" value="TYR_PHOSPHATASE_PTP"/>
    <property type="match status" value="1"/>
</dbReference>
<feature type="domain" description="Tyrosine specific protein phosphatases" evidence="13">
    <location>
        <begin position="204"/>
        <end position="277"/>
    </location>
</feature>
<keyword evidence="9" id="KW-0325">Glycoprotein</keyword>
<feature type="domain" description="Tyrosine-protein phosphatase" evidence="12">
    <location>
        <begin position="28"/>
        <end position="286"/>
    </location>
</feature>
<keyword evidence="7" id="KW-1133">Transmembrane helix</keyword>
<evidence type="ECO:0000313" key="15">
    <source>
        <dbReference type="Proteomes" id="UP000677803"/>
    </source>
</evidence>
<dbReference type="PANTHER" id="PTHR19134:SF557">
    <property type="entry name" value="RECEPTOR-TYPE TYROSINE-PROTEIN PHOSPHATASE ETA-LIKE-RELATED"/>
    <property type="match status" value="1"/>
</dbReference>
<dbReference type="FunFam" id="3.90.190.10:FF:000009">
    <property type="entry name" value="Receptor-type tyrosine-protein phosphatase beta"/>
    <property type="match status" value="1"/>
</dbReference>
<evidence type="ECO:0000256" key="6">
    <source>
        <dbReference type="ARBA" id="ARBA00022912"/>
    </source>
</evidence>
<protein>
    <recommendedName>
        <fullName evidence="2">protein-tyrosine-phosphatase</fullName>
        <ecNumber evidence="2">3.1.3.48</ecNumber>
    </recommendedName>
</protein>
<dbReference type="EC" id="3.1.3.48" evidence="2"/>
<dbReference type="PANTHER" id="PTHR19134">
    <property type="entry name" value="RECEPTOR-TYPE TYROSINE-PROTEIN PHOSPHATASE"/>
    <property type="match status" value="1"/>
</dbReference>
<comment type="caution">
    <text evidence="14">The sequence shown here is derived from an EMBL/GenBank/DDBJ whole genome shotgun (WGS) entry which is preliminary data.</text>
</comment>
<sequence length="423" mass="48276">METFSRSQILQELNFRYHTLAANDNRGFKQEFRELNEVGKVLPTRAGELEANKEKNRYQFVLPYDHCRVRLSVVNNNPYSDYINANFVPGGGSERDFICTQGPLPNTTADFWRMVWEQNVRIIVMVTALKHKSTVLCDKYWPLEQGTVYHGPFQVTTVARKQGPDYFITTINLRQWDSPNDRMITHYHYPSWPDQGVPNTSSLSAFIEHIRQHLDAIPHLGPSVVHCSAGVGRSGTFVTLLWLMQLCVRGIQPDIRTAVEDLRLHRMLMVQTLEQYLFIHHCLQYWLSGGASVRTKHQREHKATQQGSTSTVIATGRPSREETTQTSPEAPTGPTADSSTDFTPQEPTEEDAALFITDKPGLAEPLNDFIFLYASDRIEVFQLPLGEMLQRESFVYTAGPCRQSAHNKEVQYISALKRQQFAL</sequence>
<dbReference type="InterPro" id="IPR003595">
    <property type="entry name" value="Tyr_Pase_cat"/>
</dbReference>
<dbReference type="GO" id="GO:0016020">
    <property type="term" value="C:membrane"/>
    <property type="evidence" value="ECO:0007669"/>
    <property type="project" value="UniProtKB-SubCell"/>
</dbReference>
<evidence type="ECO:0000313" key="14">
    <source>
        <dbReference type="EMBL" id="CAG6021612.1"/>
    </source>
</evidence>
<dbReference type="EMBL" id="CAJRST010041110">
    <property type="protein sequence ID" value="CAG6021612.1"/>
    <property type="molecule type" value="Genomic_DNA"/>
</dbReference>
<feature type="region of interest" description="Disordered" evidence="11">
    <location>
        <begin position="297"/>
        <end position="347"/>
    </location>
</feature>
<evidence type="ECO:0000259" key="13">
    <source>
        <dbReference type="PROSITE" id="PS50056"/>
    </source>
</evidence>
<name>A0A8S4BXL1_9TELE</name>
<dbReference type="InterPro" id="IPR000242">
    <property type="entry name" value="PTP_cat"/>
</dbReference>
<keyword evidence="15" id="KW-1185">Reference proteome</keyword>
<evidence type="ECO:0000256" key="10">
    <source>
        <dbReference type="ARBA" id="ARBA00051722"/>
    </source>
</evidence>
<dbReference type="AlphaFoldDB" id="A0A8S4BXL1"/>
<evidence type="ECO:0000256" key="9">
    <source>
        <dbReference type="ARBA" id="ARBA00023180"/>
    </source>
</evidence>
<gene>
    <name evidence="14" type="ORF">MMEN_LOCUS21802</name>
</gene>
<keyword evidence="5" id="KW-0378">Hydrolase</keyword>
<keyword evidence="4" id="KW-0732">Signal</keyword>
<dbReference type="InterPro" id="IPR029021">
    <property type="entry name" value="Prot-tyrosine_phosphatase-like"/>
</dbReference>
<dbReference type="SMART" id="SM00194">
    <property type="entry name" value="PTPc"/>
    <property type="match status" value="1"/>
</dbReference>
<evidence type="ECO:0000256" key="5">
    <source>
        <dbReference type="ARBA" id="ARBA00022801"/>
    </source>
</evidence>
<evidence type="ECO:0000256" key="11">
    <source>
        <dbReference type="SAM" id="MobiDB-lite"/>
    </source>
</evidence>